<feature type="transmembrane region" description="Helical" evidence="1">
    <location>
        <begin position="199"/>
        <end position="217"/>
    </location>
</feature>
<dbReference type="EMBL" id="CP021255">
    <property type="protein sequence ID" value="AVD72259.1"/>
    <property type="molecule type" value="Genomic_DNA"/>
</dbReference>
<dbReference type="AlphaFoldDB" id="A0A2L1GRF1"/>
<dbReference type="OrthoDB" id="2162143at2"/>
<keyword evidence="1" id="KW-0472">Membrane</keyword>
<dbReference type="Proteomes" id="UP000239867">
    <property type="component" value="Chromosome"/>
</dbReference>
<feature type="transmembrane region" description="Helical" evidence="1">
    <location>
        <begin position="300"/>
        <end position="318"/>
    </location>
</feature>
<feature type="transmembrane region" description="Helical" evidence="1">
    <location>
        <begin position="136"/>
        <end position="153"/>
    </location>
</feature>
<gene>
    <name evidence="2" type="ORF">CAY53_06105</name>
</gene>
<feature type="transmembrane region" description="Helical" evidence="1">
    <location>
        <begin position="263"/>
        <end position="288"/>
    </location>
</feature>
<dbReference type="KEGG" id="deo:CAY53_06105"/>
<evidence type="ECO:0000256" key="1">
    <source>
        <dbReference type="SAM" id="Phobius"/>
    </source>
</evidence>
<name>A0A2L1GRF1_9BACT</name>
<protein>
    <recommendedName>
        <fullName evidence="4">Glycosyltransferase RgtA/B/C/D-like domain-containing protein</fullName>
    </recommendedName>
</protein>
<keyword evidence="3" id="KW-1185">Reference proteome</keyword>
<keyword evidence="1" id="KW-1133">Transmembrane helix</keyword>
<evidence type="ECO:0008006" key="4">
    <source>
        <dbReference type="Google" id="ProtNLM"/>
    </source>
</evidence>
<evidence type="ECO:0000313" key="2">
    <source>
        <dbReference type="EMBL" id="AVD72259.1"/>
    </source>
</evidence>
<feature type="transmembrane region" description="Helical" evidence="1">
    <location>
        <begin position="111"/>
        <end position="129"/>
    </location>
</feature>
<proteinExistence type="predicted"/>
<feature type="transmembrane region" description="Helical" evidence="1">
    <location>
        <begin position="12"/>
        <end position="30"/>
    </location>
</feature>
<accession>A0A2L1GRF1</accession>
<keyword evidence="1" id="KW-0812">Transmembrane</keyword>
<feature type="transmembrane region" description="Helical" evidence="1">
    <location>
        <begin position="82"/>
        <end position="105"/>
    </location>
</feature>
<reference evidence="2 3" key="1">
    <citation type="journal article" date="2018" name="MBio">
        <title>Insights into the evolution of host association through the isolation and characterization of a novel human periodontal pathobiont, Desulfobulbus oralis.</title>
        <authorList>
            <person name="Cross K.L."/>
            <person name="Chirania P."/>
            <person name="Xiong W."/>
            <person name="Beall C.J."/>
            <person name="Elkins J.G."/>
            <person name="Giannone R.J."/>
            <person name="Griffen A.L."/>
            <person name="Guss A.M."/>
            <person name="Hettich R.L."/>
            <person name="Joshi S.S."/>
            <person name="Mokrzan E.M."/>
            <person name="Martin R.K."/>
            <person name="Zhulin I.B."/>
            <person name="Leys E.J."/>
            <person name="Podar M."/>
        </authorList>
    </citation>
    <scope>NUCLEOTIDE SEQUENCE [LARGE SCALE GENOMIC DNA]</scope>
    <source>
        <strain evidence="2 3">ORNL</strain>
    </source>
</reference>
<sequence>MSLKLKSSNIILFILLINLFFYKIVLFFMIKNNLITINLGGGNDSDYYHAYAIGITDVAVKIWPVLLRFLNDASLYSREGVSYFLLLLNQIFIPVLFIKIVGLNYYKQQKIYLYAIFICLYYPTLFFYTLDIYRDVFMMFIFLLSCLFVKKFMVNKNKLPYFILSICFGTFLYKLRPYLGFAFLISLIVWKIKLTKSRIFFIFLLYMIILFIANYFGCFSNLLEYRTLFSDSIMNSGSTMLLDFSNYKFFLVNYIESALYQLFGLYIINIKLFFVFVIESIPFIYMLIYVILNIRFTDKFNRFLIIFFVVYGTIWIIANDNLGTAIRLRMFNYFSIYLCYFYILSAKNNMTQCKT</sequence>
<feature type="transmembrane region" description="Helical" evidence="1">
    <location>
        <begin position="330"/>
        <end position="346"/>
    </location>
</feature>
<feature type="transmembrane region" description="Helical" evidence="1">
    <location>
        <begin position="159"/>
        <end position="187"/>
    </location>
</feature>
<feature type="transmembrane region" description="Helical" evidence="1">
    <location>
        <begin position="50"/>
        <end position="70"/>
    </location>
</feature>
<evidence type="ECO:0000313" key="3">
    <source>
        <dbReference type="Proteomes" id="UP000239867"/>
    </source>
</evidence>
<organism evidence="2 3">
    <name type="scientific">Desulfobulbus oralis</name>
    <dbReference type="NCBI Taxonomy" id="1986146"/>
    <lineage>
        <taxon>Bacteria</taxon>
        <taxon>Pseudomonadati</taxon>
        <taxon>Thermodesulfobacteriota</taxon>
        <taxon>Desulfobulbia</taxon>
        <taxon>Desulfobulbales</taxon>
        <taxon>Desulfobulbaceae</taxon>
        <taxon>Desulfobulbus</taxon>
    </lineage>
</organism>